<organism evidence="2 3">
    <name type="scientific">Acinetobacter vivianii</name>
    <dbReference type="NCBI Taxonomy" id="1776742"/>
    <lineage>
        <taxon>Bacteria</taxon>
        <taxon>Pseudomonadati</taxon>
        <taxon>Pseudomonadota</taxon>
        <taxon>Gammaproteobacteria</taxon>
        <taxon>Moraxellales</taxon>
        <taxon>Moraxellaceae</taxon>
        <taxon>Acinetobacter</taxon>
    </lineage>
</organism>
<evidence type="ECO:0000313" key="3">
    <source>
        <dbReference type="Proteomes" id="UP000013173"/>
    </source>
</evidence>
<dbReference type="Gene3D" id="1.20.1270.180">
    <property type="match status" value="1"/>
</dbReference>
<dbReference type="Pfam" id="PF07007">
    <property type="entry name" value="LprI"/>
    <property type="match status" value="1"/>
</dbReference>
<protein>
    <recommendedName>
        <fullName evidence="1">Lysozyme inhibitor LprI-like N-terminal domain-containing protein</fullName>
    </recommendedName>
</protein>
<dbReference type="Proteomes" id="UP000013173">
    <property type="component" value="Unassembled WGS sequence"/>
</dbReference>
<accession>N9NP27</accession>
<sequence>MKELSGSSIKCNDEIVKQLVVESLSKQISNLSVEKVKALVTDENIVIDMGKLRGVLKQVTFNVDDIRTNNSDPNSNKEYCVANLTVKLPDQVIRDADAARNVYGETNIAQAAVLSNLSLELNQLRTELEYSAQPTDDQKKVYVALENGDALSVFIRDIAVDSLLKNARQNAMELAKQEEFKRVEQEKADAQEYQAVLIAEAQANLDKANENLNLVWNATTKDVRGKLLDEQRLWLKKRDLECKLESSNIEENNEVYRLNCEAKITVQRASELKQKIYYLEENSTSAM</sequence>
<feature type="domain" description="Lysozyme inhibitor LprI-like N-terminal" evidence="1">
    <location>
        <begin position="187"/>
        <end position="272"/>
    </location>
</feature>
<evidence type="ECO:0000313" key="2">
    <source>
        <dbReference type="EMBL" id="ENX22889.1"/>
    </source>
</evidence>
<dbReference type="EMBL" id="APRW01000009">
    <property type="protein sequence ID" value="ENX22889.1"/>
    <property type="molecule type" value="Genomic_DNA"/>
</dbReference>
<proteinExistence type="predicted"/>
<gene>
    <name evidence="2" type="ORF">F892_02132</name>
</gene>
<name>N9NP27_9GAMM</name>
<dbReference type="AlphaFoldDB" id="N9NP27"/>
<dbReference type="HOGENOM" id="CLU_968488_0_0_6"/>
<comment type="caution">
    <text evidence="2">The sequence shown here is derived from an EMBL/GenBank/DDBJ whole genome shotgun (WGS) entry which is preliminary data.</text>
</comment>
<dbReference type="InterPro" id="IPR009739">
    <property type="entry name" value="LprI-like_N"/>
</dbReference>
<dbReference type="PATRIC" id="fig|1217706.3.peg.2071"/>
<evidence type="ECO:0000259" key="1">
    <source>
        <dbReference type="Pfam" id="PF07007"/>
    </source>
</evidence>
<reference evidence="2 3" key="1">
    <citation type="submission" date="2013-02" db="EMBL/GenBank/DDBJ databases">
        <title>The Genome Sequence of Acinetobacter sp. NIPH 2168.</title>
        <authorList>
            <consortium name="The Broad Institute Genome Sequencing Platform"/>
            <consortium name="The Broad Institute Genome Sequencing Center for Infectious Disease"/>
            <person name="Cerqueira G."/>
            <person name="Feldgarden M."/>
            <person name="Courvalin P."/>
            <person name="Perichon B."/>
            <person name="Grillot-Courvalin C."/>
            <person name="Clermont D."/>
            <person name="Rocha E."/>
            <person name="Yoon E.-J."/>
            <person name="Nemec A."/>
            <person name="Walker B."/>
            <person name="Young S.K."/>
            <person name="Zeng Q."/>
            <person name="Gargeya S."/>
            <person name="Fitzgerald M."/>
            <person name="Haas B."/>
            <person name="Abouelleil A."/>
            <person name="Alvarado L."/>
            <person name="Arachchi H.M."/>
            <person name="Berlin A.M."/>
            <person name="Chapman S.B."/>
            <person name="Dewar J."/>
            <person name="Goldberg J."/>
            <person name="Griggs A."/>
            <person name="Gujja S."/>
            <person name="Hansen M."/>
            <person name="Howarth C."/>
            <person name="Imamovic A."/>
            <person name="Larimer J."/>
            <person name="McCowan C."/>
            <person name="Murphy C."/>
            <person name="Neiman D."/>
            <person name="Pearson M."/>
            <person name="Priest M."/>
            <person name="Roberts A."/>
            <person name="Saif S."/>
            <person name="Shea T."/>
            <person name="Sisk P."/>
            <person name="Sykes S."/>
            <person name="Wortman J."/>
            <person name="Nusbaum C."/>
            <person name="Birren B."/>
        </authorList>
    </citation>
    <scope>NUCLEOTIDE SEQUENCE [LARGE SCALE GENOMIC DNA]</scope>
    <source>
        <strain evidence="2 3">NIPH 2168</strain>
    </source>
</reference>
<keyword evidence="3" id="KW-1185">Reference proteome</keyword>